<dbReference type="RefSeq" id="WP_115315192.1">
    <property type="nucleotide sequence ID" value="NZ_LWIF01000001.1"/>
</dbReference>
<keyword evidence="3 8" id="KW-0456">Lyase</keyword>
<evidence type="ECO:0000256" key="1">
    <source>
        <dbReference type="ARBA" id="ARBA00001420"/>
    </source>
</evidence>
<dbReference type="GO" id="GO:0071555">
    <property type="term" value="P:cell wall organization"/>
    <property type="evidence" value="ECO:0007669"/>
    <property type="project" value="UniProtKB-KW"/>
</dbReference>
<dbReference type="Gene3D" id="2.40.40.10">
    <property type="entry name" value="RlpA-like domain"/>
    <property type="match status" value="1"/>
</dbReference>
<feature type="signal peptide" evidence="6">
    <location>
        <begin position="1"/>
        <end position="21"/>
    </location>
</feature>
<gene>
    <name evidence="8" type="primary">mltA</name>
    <name evidence="8" type="ORF">NCTC12872_00645</name>
</gene>
<evidence type="ECO:0000313" key="9">
    <source>
        <dbReference type="Proteomes" id="UP000255417"/>
    </source>
</evidence>
<feature type="domain" description="Lytic transglycosylase MltA" evidence="7">
    <location>
        <begin position="139"/>
        <end position="268"/>
    </location>
</feature>
<evidence type="ECO:0000256" key="5">
    <source>
        <dbReference type="ARBA" id="ARBA00030918"/>
    </source>
</evidence>
<evidence type="ECO:0000313" key="8">
    <source>
        <dbReference type="EMBL" id="SUB58679.1"/>
    </source>
</evidence>
<dbReference type="CDD" id="cd14485">
    <property type="entry name" value="mltA_like_LT_A"/>
    <property type="match status" value="1"/>
</dbReference>
<dbReference type="PROSITE" id="PS51257">
    <property type="entry name" value="PROKAR_LIPOPROTEIN"/>
    <property type="match status" value="1"/>
</dbReference>
<dbReference type="Gene3D" id="2.40.240.50">
    <property type="entry name" value="Barwin-like endoglucanases"/>
    <property type="match status" value="1"/>
</dbReference>
<dbReference type="NCBIfam" id="NF008366">
    <property type="entry name" value="PRK11162.1"/>
    <property type="match status" value="1"/>
</dbReference>
<dbReference type="PANTHER" id="PTHR30124:SF0">
    <property type="entry name" value="MEMBRANE-BOUND LYTIC MUREIN TRANSGLYCOSYLASE A"/>
    <property type="match status" value="1"/>
</dbReference>
<dbReference type="InterPro" id="IPR026044">
    <property type="entry name" value="MltA"/>
</dbReference>
<organism evidence="8 9">
    <name type="scientific">Phocoenobacter uteri</name>
    <dbReference type="NCBI Taxonomy" id="146806"/>
    <lineage>
        <taxon>Bacteria</taxon>
        <taxon>Pseudomonadati</taxon>
        <taxon>Pseudomonadota</taxon>
        <taxon>Gammaproteobacteria</taxon>
        <taxon>Pasteurellales</taxon>
        <taxon>Pasteurellaceae</taxon>
        <taxon>Phocoenobacter</taxon>
    </lineage>
</organism>
<dbReference type="SUPFAM" id="SSF50685">
    <property type="entry name" value="Barwin-like endoglucanases"/>
    <property type="match status" value="1"/>
</dbReference>
<comment type="catalytic activity">
    <reaction evidence="1">
        <text>Exolytic cleavage of the (1-&gt;4)-beta-glycosidic linkage between N-acetylmuramic acid (MurNAc) and N-acetylglucosamine (GlcNAc) residues in peptidoglycan, from either the reducing or the non-reducing ends of the peptidoglycan chains, with concomitant formation of a 1,6-anhydrobond in the MurNAc residue.</text>
        <dbReference type="EC" id="4.2.2.n1"/>
    </reaction>
</comment>
<evidence type="ECO:0000256" key="6">
    <source>
        <dbReference type="SAM" id="SignalP"/>
    </source>
</evidence>
<keyword evidence="6" id="KW-0732">Signal</keyword>
<evidence type="ECO:0000259" key="7">
    <source>
        <dbReference type="SMART" id="SM00925"/>
    </source>
</evidence>
<evidence type="ECO:0000256" key="4">
    <source>
        <dbReference type="ARBA" id="ARBA00023316"/>
    </source>
</evidence>
<dbReference type="PANTHER" id="PTHR30124">
    <property type="entry name" value="MEMBRANE-BOUND LYTIC MUREIN TRANSGLYCOSYLASE A"/>
    <property type="match status" value="1"/>
</dbReference>
<dbReference type="OrthoDB" id="9783686at2"/>
<dbReference type="GO" id="GO:0009253">
    <property type="term" value="P:peptidoglycan catabolic process"/>
    <property type="evidence" value="ECO:0007669"/>
    <property type="project" value="TreeGrafter"/>
</dbReference>
<feature type="chain" id="PRO_5016772901" description="peptidoglycan lytic exotransglycosylase" evidence="6">
    <location>
        <begin position="22"/>
        <end position="365"/>
    </location>
</feature>
<name>A0A379C937_9PAST</name>
<keyword evidence="9" id="KW-1185">Reference proteome</keyword>
<evidence type="ECO:0000256" key="2">
    <source>
        <dbReference type="ARBA" id="ARBA00012587"/>
    </source>
</evidence>
<dbReference type="GO" id="GO:0019867">
    <property type="term" value="C:outer membrane"/>
    <property type="evidence" value="ECO:0007669"/>
    <property type="project" value="InterPro"/>
</dbReference>
<dbReference type="CDD" id="cd14668">
    <property type="entry name" value="mlta_B"/>
    <property type="match status" value="1"/>
</dbReference>
<dbReference type="InterPro" id="IPR036908">
    <property type="entry name" value="RlpA-like_sf"/>
</dbReference>
<dbReference type="EC" id="4.2.2.n1" evidence="2"/>
<dbReference type="GO" id="GO:0008933">
    <property type="term" value="F:peptidoglycan lytic transglycosylase activity"/>
    <property type="evidence" value="ECO:0007669"/>
    <property type="project" value="TreeGrafter"/>
</dbReference>
<dbReference type="Proteomes" id="UP000255417">
    <property type="component" value="Unassembled WGS sequence"/>
</dbReference>
<dbReference type="InterPro" id="IPR010611">
    <property type="entry name" value="3D_dom"/>
</dbReference>
<evidence type="ECO:0000256" key="3">
    <source>
        <dbReference type="ARBA" id="ARBA00023239"/>
    </source>
</evidence>
<dbReference type="Pfam" id="PF06725">
    <property type="entry name" value="3D"/>
    <property type="match status" value="1"/>
</dbReference>
<dbReference type="EMBL" id="UGTA01000001">
    <property type="protein sequence ID" value="SUB58679.1"/>
    <property type="molecule type" value="Genomic_DNA"/>
</dbReference>
<keyword evidence="4" id="KW-0961">Cell wall biogenesis/degradation</keyword>
<dbReference type="GO" id="GO:0009254">
    <property type="term" value="P:peptidoglycan turnover"/>
    <property type="evidence" value="ECO:0007669"/>
    <property type="project" value="InterPro"/>
</dbReference>
<reference evidence="8 9" key="1">
    <citation type="submission" date="2018-06" db="EMBL/GenBank/DDBJ databases">
        <authorList>
            <consortium name="Pathogen Informatics"/>
            <person name="Doyle S."/>
        </authorList>
    </citation>
    <scope>NUCLEOTIDE SEQUENCE [LARGE SCALE GENOMIC DNA]</scope>
    <source>
        <strain evidence="8 9">NCTC12872</strain>
    </source>
</reference>
<protein>
    <recommendedName>
        <fullName evidence="2">peptidoglycan lytic exotransglycosylase</fullName>
        <ecNumber evidence="2">4.2.2.n1</ecNumber>
    </recommendedName>
    <alternativeName>
        <fullName evidence="5">Murein hydrolase A</fullName>
    </alternativeName>
</protein>
<dbReference type="SMART" id="SM00925">
    <property type="entry name" value="MltA"/>
    <property type="match status" value="1"/>
</dbReference>
<proteinExistence type="predicted"/>
<dbReference type="Pfam" id="PF03562">
    <property type="entry name" value="MltA"/>
    <property type="match status" value="1"/>
</dbReference>
<dbReference type="AlphaFoldDB" id="A0A379C937"/>
<sequence length="365" mass="40707">MALIKYTKLSLLTTLVLSVVACSSNSSHNSKLNYSDKEKFGAKYKEHQYYPYAPYVPVKKIPSQKKIVNPNDFLYQLGNVQQYSDTLTKDYAHTYNKLANWVRSGAKIQNLSSYGVNIQQMTGEEGFKNVLMTGYYSPVVNARHTKIGQFQHPIYAMPRNKHFTREQIYNGALAGKGLELAYSDSMLDNFLLGVQGSGYIDFGNGNLNYFAYAGQNGFKYVSIGRLLVEDGEIPKEKMSIKAIREWGESHPNKVQGLLERNPSYVFFKNDYSGKVKGSAGVPLIALASVASDRNIVPSGTPLLVETPVVDEDGDWTGEHEMRLMVALDVGGAVKGQHFDIYQGIGKKAGRKAGLMKHYGRVWLLK</sequence>
<dbReference type="InterPro" id="IPR005300">
    <property type="entry name" value="MltA_B"/>
</dbReference>
<accession>A0A379C937</accession>
<dbReference type="GO" id="GO:0004553">
    <property type="term" value="F:hydrolase activity, hydrolyzing O-glycosyl compounds"/>
    <property type="evidence" value="ECO:0007669"/>
    <property type="project" value="InterPro"/>
</dbReference>